<evidence type="ECO:0000313" key="4">
    <source>
        <dbReference type="EMBL" id="TYP92548.1"/>
    </source>
</evidence>
<dbReference type="Gene3D" id="1.25.40.10">
    <property type="entry name" value="Tetratricopeptide repeat domain"/>
    <property type="match status" value="2"/>
</dbReference>
<accession>A0A5D3YKW1</accession>
<dbReference type="Pfam" id="PF12770">
    <property type="entry name" value="CHAT"/>
    <property type="match status" value="1"/>
</dbReference>
<dbReference type="Proteomes" id="UP000324595">
    <property type="component" value="Unassembled WGS sequence"/>
</dbReference>
<proteinExistence type="predicted"/>
<dbReference type="InterPro" id="IPR019734">
    <property type="entry name" value="TPR_rpt"/>
</dbReference>
<feature type="transmembrane region" description="Helical" evidence="2">
    <location>
        <begin position="1043"/>
        <end position="1062"/>
    </location>
</feature>
<dbReference type="OrthoDB" id="9771112at2"/>
<protein>
    <submittedName>
        <fullName evidence="4">Tetratricopeptide repeat-containing protein</fullName>
    </submittedName>
</protein>
<comment type="caution">
    <text evidence="4">The sequence shown here is derived from an EMBL/GenBank/DDBJ whole genome shotgun (WGS) entry which is preliminary data.</text>
</comment>
<name>A0A5D3YKW1_9BACT</name>
<dbReference type="PANTHER" id="PTHR10098">
    <property type="entry name" value="RAPSYN-RELATED"/>
    <property type="match status" value="1"/>
</dbReference>
<evidence type="ECO:0000256" key="1">
    <source>
        <dbReference type="SAM" id="Coils"/>
    </source>
</evidence>
<dbReference type="RefSeq" id="WP_148899247.1">
    <property type="nucleotide sequence ID" value="NZ_VNHY01000003.1"/>
</dbReference>
<reference evidence="4 5" key="1">
    <citation type="submission" date="2019-07" db="EMBL/GenBank/DDBJ databases">
        <title>Genomic Encyclopedia of Archaeal and Bacterial Type Strains, Phase II (KMG-II): from individual species to whole genera.</title>
        <authorList>
            <person name="Goeker M."/>
        </authorList>
    </citation>
    <scope>NUCLEOTIDE SEQUENCE [LARGE SCALE GENOMIC DNA]</scope>
    <source>
        <strain evidence="4 5">DSM 21935</strain>
    </source>
</reference>
<evidence type="ECO:0000256" key="2">
    <source>
        <dbReference type="SAM" id="Phobius"/>
    </source>
</evidence>
<keyword evidence="2" id="KW-0472">Membrane</keyword>
<dbReference type="SMART" id="SM00028">
    <property type="entry name" value="TPR"/>
    <property type="match status" value="4"/>
</dbReference>
<keyword evidence="1" id="KW-0175">Coiled coil</keyword>
<evidence type="ECO:0000259" key="3">
    <source>
        <dbReference type="Pfam" id="PF12770"/>
    </source>
</evidence>
<feature type="domain" description="CHAT" evidence="3">
    <location>
        <begin position="757"/>
        <end position="1030"/>
    </location>
</feature>
<keyword evidence="5" id="KW-1185">Reference proteome</keyword>
<organism evidence="4 5">
    <name type="scientific">Fodinibius salinus</name>
    <dbReference type="NCBI Taxonomy" id="860790"/>
    <lineage>
        <taxon>Bacteria</taxon>
        <taxon>Pseudomonadati</taxon>
        <taxon>Balneolota</taxon>
        <taxon>Balneolia</taxon>
        <taxon>Balneolales</taxon>
        <taxon>Balneolaceae</taxon>
        <taxon>Fodinibius</taxon>
    </lineage>
</organism>
<keyword evidence="2" id="KW-1133">Transmembrane helix</keyword>
<dbReference type="EMBL" id="VNHY01000003">
    <property type="protein sequence ID" value="TYP92548.1"/>
    <property type="molecule type" value="Genomic_DNA"/>
</dbReference>
<gene>
    <name evidence="4" type="ORF">LX73_1910</name>
</gene>
<keyword evidence="2" id="KW-0812">Transmembrane</keyword>
<evidence type="ECO:0000313" key="5">
    <source>
        <dbReference type="Proteomes" id="UP000324595"/>
    </source>
</evidence>
<dbReference type="AlphaFoldDB" id="A0A5D3YKW1"/>
<dbReference type="PANTHER" id="PTHR10098:SF108">
    <property type="entry name" value="TETRATRICOPEPTIDE REPEAT PROTEIN 28"/>
    <property type="match status" value="1"/>
</dbReference>
<dbReference type="InterPro" id="IPR024983">
    <property type="entry name" value="CHAT_dom"/>
</dbReference>
<dbReference type="InterPro" id="IPR011990">
    <property type="entry name" value="TPR-like_helical_dom_sf"/>
</dbReference>
<feature type="coiled-coil region" evidence="1">
    <location>
        <begin position="625"/>
        <end position="674"/>
    </location>
</feature>
<sequence>MLLAFFLGFLQVFSASDSTGIAEQTKSQAIHYINQIEEETNVAENTWALTLLGSKNEALQSFIEKKTRQRSSDLKSFQQFEGSFPDQLQKSVFQTGSADLLIALLLSVENKNQKKKIYRNFVSRFTFPESPSIRYKKLCETIIQQTEITNDMLTDETFLLPHFFILYDKNYSTYFSDDYLQNITQSWRSQFSSDNTLDNTLGKLSRFRALYITDQYSDILSLYNFMIGDQLFPNSPLKLRLFKYLDYSMYRLGHYDKGLNIVRKLAIPLAKIYGSQSVILSLKMNQATYLYDIGKVLEAQPLFERIIAQANEANIALPRAITYNNLALTYYKSGQYNKYLQLQNQALNTAKENNNYDHQIEIYNNLFIYYRKSSDKKNALTYINEALKLAREKKNNTDLGTIYVSIGSFYKKFGSNYEQALAYFKKAEKKLDPSNNAALFIDLLNEKGLTFEQQGKLRQAIDIHDQIISLTSDKKGVNYVDALINKTVVNLKMGNLTSAGQLITEFQSFNMDQLDFHQIIKAQTVEADYLHQKGNFQQALQILNPALKQILERARSSADLKSGFWHVEDEYLDAFELAVNIHKQMEEYGKAVKKLDQLKTINDASLYQNPLVKSSVLNESELTRYQRLVNQLDATRKKLLTARQEEQLQIRQRINKLKIEKSNLDNKLTNVTEDQSFSVGDVQKKLSAREQVLHITELNEQYYIANISRSDIRITTVPLDSTLRNKLSDAVHQVASNKTNLDSLYTITKLLGIDKLPTHLKQLTIIPDRYLYQLPVDILPISKPDKSYSYGQTTYAIEQFRTRYLTSLSNFFNRRKQKMGKKHNFDFVGYGISNFNNYNNQSLVPLPYAEEEVIALKNSLTHLKNTKTVINQNATKEDFIRTAPKADILHMATHSTVSERDPMFSAIYMNNGQRTDSTFNSQVFAYELFELNLSNKMIMLNSCESGSGSYIQGSGIMGMSRALRYAGANTLVLNLWSVNDMLASDFATYFYKQLNKGMSKTEALRDTKIHFLETKNASPHFWGVYMLIGNDDPIVKPNRDTNIAVASVFLFFFIITTGLSFLKDQGIIGRNDAQKAA</sequence>
<dbReference type="Pfam" id="PF13424">
    <property type="entry name" value="TPR_12"/>
    <property type="match status" value="1"/>
</dbReference>
<dbReference type="SUPFAM" id="SSF48452">
    <property type="entry name" value="TPR-like"/>
    <property type="match status" value="2"/>
</dbReference>